<name>A0A835PFX1_VANPL</name>
<gene>
    <name evidence="1" type="ORF">HPP92_025994</name>
</gene>
<accession>A0A835PFX1</accession>
<feature type="non-terminal residue" evidence="1">
    <location>
        <position position="54"/>
    </location>
</feature>
<protein>
    <submittedName>
        <fullName evidence="1">Uncharacterized protein</fullName>
    </submittedName>
</protein>
<dbReference type="AlphaFoldDB" id="A0A835PFX1"/>
<proteinExistence type="predicted"/>
<dbReference type="EMBL" id="JADCNM010000043">
    <property type="protein sequence ID" value="KAG0451903.1"/>
    <property type="molecule type" value="Genomic_DNA"/>
</dbReference>
<organism evidence="1 2">
    <name type="scientific">Vanilla planifolia</name>
    <name type="common">Vanilla</name>
    <dbReference type="NCBI Taxonomy" id="51239"/>
    <lineage>
        <taxon>Eukaryota</taxon>
        <taxon>Viridiplantae</taxon>
        <taxon>Streptophyta</taxon>
        <taxon>Embryophyta</taxon>
        <taxon>Tracheophyta</taxon>
        <taxon>Spermatophyta</taxon>
        <taxon>Magnoliopsida</taxon>
        <taxon>Liliopsida</taxon>
        <taxon>Asparagales</taxon>
        <taxon>Orchidaceae</taxon>
        <taxon>Vanilloideae</taxon>
        <taxon>Vanilleae</taxon>
        <taxon>Vanilla</taxon>
    </lineage>
</organism>
<comment type="caution">
    <text evidence="1">The sequence shown here is derived from an EMBL/GenBank/DDBJ whole genome shotgun (WGS) entry which is preliminary data.</text>
</comment>
<reference evidence="1 2" key="1">
    <citation type="journal article" date="2020" name="Nat. Food">
        <title>A phased Vanilla planifolia genome enables genetic improvement of flavour and production.</title>
        <authorList>
            <person name="Hasing T."/>
            <person name="Tang H."/>
            <person name="Brym M."/>
            <person name="Khazi F."/>
            <person name="Huang T."/>
            <person name="Chambers A.H."/>
        </authorList>
    </citation>
    <scope>NUCLEOTIDE SEQUENCE [LARGE SCALE GENOMIC DNA]</scope>
    <source>
        <tissue evidence="1">Leaf</tissue>
    </source>
</reference>
<evidence type="ECO:0000313" key="2">
    <source>
        <dbReference type="Proteomes" id="UP000639772"/>
    </source>
</evidence>
<evidence type="ECO:0000313" key="1">
    <source>
        <dbReference type="EMBL" id="KAG0451903.1"/>
    </source>
</evidence>
<dbReference type="Proteomes" id="UP000639772">
    <property type="component" value="Unassembled WGS sequence"/>
</dbReference>
<sequence length="54" mass="5822">CIDVKEATPKEVKGKSPIRLDLLDTLSGDLIPTVNEDASLVHNSCFKLPDSKLG</sequence>